<accession>A0A8J3WEG7</accession>
<dbReference type="InterPro" id="IPR036390">
    <property type="entry name" value="WH_DNA-bd_sf"/>
</dbReference>
<dbReference type="SMART" id="SM00866">
    <property type="entry name" value="UTRA"/>
    <property type="match status" value="1"/>
</dbReference>
<dbReference type="Gene3D" id="3.40.1410.10">
    <property type="entry name" value="Chorismate lyase-like"/>
    <property type="match status" value="1"/>
</dbReference>
<dbReference type="InterPro" id="IPR011663">
    <property type="entry name" value="UTRA"/>
</dbReference>
<evidence type="ECO:0000313" key="5">
    <source>
        <dbReference type="EMBL" id="GIH86360.1"/>
    </source>
</evidence>
<evidence type="ECO:0000259" key="4">
    <source>
        <dbReference type="PROSITE" id="PS50949"/>
    </source>
</evidence>
<sequence>MDAMARWEEIAAVLRERIRTGHYRPGDTIPKEKDLQVEFTCSRTPVRQAVAALTAEGLLQPVRRGGTKVQRRLARQPITLDFTVGRDERGYYFGTATQPWRALETPAVTEEPCPPDLAQVLDVQPGAPVVIRDRVMGDPETREVMQVATSYLPADLAAGTVLAAADTGPGGIYDRMERDLGWGPLQWRLGVSSHAASPDEVRLLSLAPGVPVLCVTRTTTATTGPVAGRVVEVNVTRRDASRFELGSAIVRR</sequence>
<evidence type="ECO:0000256" key="1">
    <source>
        <dbReference type="ARBA" id="ARBA00023015"/>
    </source>
</evidence>
<dbReference type="Pfam" id="PF07702">
    <property type="entry name" value="UTRA"/>
    <property type="match status" value="1"/>
</dbReference>
<dbReference type="EMBL" id="BOOI01000046">
    <property type="protein sequence ID" value="GIH86360.1"/>
    <property type="molecule type" value="Genomic_DNA"/>
</dbReference>
<keyword evidence="6" id="KW-1185">Reference proteome</keyword>
<keyword evidence="3" id="KW-0804">Transcription</keyword>
<dbReference type="GO" id="GO:0003677">
    <property type="term" value="F:DNA binding"/>
    <property type="evidence" value="ECO:0007669"/>
    <property type="project" value="UniProtKB-KW"/>
</dbReference>
<dbReference type="PROSITE" id="PS50949">
    <property type="entry name" value="HTH_GNTR"/>
    <property type="match status" value="1"/>
</dbReference>
<evidence type="ECO:0000256" key="3">
    <source>
        <dbReference type="ARBA" id="ARBA00023163"/>
    </source>
</evidence>
<dbReference type="PANTHER" id="PTHR44846:SF17">
    <property type="entry name" value="GNTR-FAMILY TRANSCRIPTIONAL REGULATOR"/>
    <property type="match status" value="1"/>
</dbReference>
<dbReference type="AlphaFoldDB" id="A0A8J3WEG7"/>
<dbReference type="GO" id="GO:0045892">
    <property type="term" value="P:negative regulation of DNA-templated transcription"/>
    <property type="evidence" value="ECO:0007669"/>
    <property type="project" value="TreeGrafter"/>
</dbReference>
<dbReference type="InterPro" id="IPR036388">
    <property type="entry name" value="WH-like_DNA-bd_sf"/>
</dbReference>
<dbReference type="SUPFAM" id="SSF46785">
    <property type="entry name" value="Winged helix' DNA-binding domain"/>
    <property type="match status" value="1"/>
</dbReference>
<dbReference type="PANTHER" id="PTHR44846">
    <property type="entry name" value="MANNOSYL-D-GLYCERATE TRANSPORT/METABOLISM SYSTEM REPRESSOR MNGR-RELATED"/>
    <property type="match status" value="1"/>
</dbReference>
<dbReference type="CDD" id="cd07377">
    <property type="entry name" value="WHTH_GntR"/>
    <property type="match status" value="1"/>
</dbReference>
<dbReference type="InterPro" id="IPR050679">
    <property type="entry name" value="Bact_HTH_transcr_reg"/>
</dbReference>
<dbReference type="InterPro" id="IPR000524">
    <property type="entry name" value="Tscrpt_reg_HTH_GntR"/>
</dbReference>
<feature type="domain" description="HTH gntR-type" evidence="4">
    <location>
        <begin position="4"/>
        <end position="72"/>
    </location>
</feature>
<evidence type="ECO:0000313" key="6">
    <source>
        <dbReference type="Proteomes" id="UP000655044"/>
    </source>
</evidence>
<dbReference type="SMART" id="SM00345">
    <property type="entry name" value="HTH_GNTR"/>
    <property type="match status" value="1"/>
</dbReference>
<protein>
    <submittedName>
        <fullName evidence="5">GntR family transcriptional regulator</fullName>
    </submittedName>
</protein>
<dbReference type="Gene3D" id="1.10.10.10">
    <property type="entry name" value="Winged helix-like DNA-binding domain superfamily/Winged helix DNA-binding domain"/>
    <property type="match status" value="1"/>
</dbReference>
<reference evidence="5" key="1">
    <citation type="submission" date="2021-01" db="EMBL/GenBank/DDBJ databases">
        <title>Whole genome shotgun sequence of Planobispora rosea NBRC 15558.</title>
        <authorList>
            <person name="Komaki H."/>
            <person name="Tamura T."/>
        </authorList>
    </citation>
    <scope>NUCLEOTIDE SEQUENCE</scope>
    <source>
        <strain evidence="5">NBRC 15558</strain>
    </source>
</reference>
<name>A0A8J3WEG7_PLARO</name>
<proteinExistence type="predicted"/>
<dbReference type="PRINTS" id="PR00035">
    <property type="entry name" value="HTHGNTR"/>
</dbReference>
<dbReference type="SUPFAM" id="SSF64288">
    <property type="entry name" value="Chorismate lyase-like"/>
    <property type="match status" value="1"/>
</dbReference>
<comment type="caution">
    <text evidence="5">The sequence shown here is derived from an EMBL/GenBank/DDBJ whole genome shotgun (WGS) entry which is preliminary data.</text>
</comment>
<dbReference type="GO" id="GO:0003700">
    <property type="term" value="F:DNA-binding transcription factor activity"/>
    <property type="evidence" value="ECO:0007669"/>
    <property type="project" value="InterPro"/>
</dbReference>
<keyword evidence="2" id="KW-0238">DNA-binding</keyword>
<dbReference type="InterPro" id="IPR028978">
    <property type="entry name" value="Chorismate_lyase_/UTRA_dom_sf"/>
</dbReference>
<keyword evidence="1" id="KW-0805">Transcription regulation</keyword>
<gene>
    <name evidence="5" type="ORF">Pro02_47680</name>
</gene>
<evidence type="ECO:0000256" key="2">
    <source>
        <dbReference type="ARBA" id="ARBA00023125"/>
    </source>
</evidence>
<organism evidence="5 6">
    <name type="scientific">Planobispora rosea</name>
    <dbReference type="NCBI Taxonomy" id="35762"/>
    <lineage>
        <taxon>Bacteria</taxon>
        <taxon>Bacillati</taxon>
        <taxon>Actinomycetota</taxon>
        <taxon>Actinomycetes</taxon>
        <taxon>Streptosporangiales</taxon>
        <taxon>Streptosporangiaceae</taxon>
        <taxon>Planobispora</taxon>
    </lineage>
</organism>
<dbReference type="Pfam" id="PF00392">
    <property type="entry name" value="GntR"/>
    <property type="match status" value="1"/>
</dbReference>
<dbReference type="Proteomes" id="UP000655044">
    <property type="component" value="Unassembled WGS sequence"/>
</dbReference>